<proteinExistence type="inferred from homology"/>
<comment type="caution">
    <text evidence="5">The sequence shown here is derived from an EMBL/GenBank/DDBJ whole genome shotgun (WGS) entry which is preliminary data.</text>
</comment>
<organism evidence="5 6">
    <name type="scientific">Heliorestis acidaminivorans</name>
    <dbReference type="NCBI Taxonomy" id="553427"/>
    <lineage>
        <taxon>Bacteria</taxon>
        <taxon>Bacillati</taxon>
        <taxon>Bacillota</taxon>
        <taxon>Clostridia</taxon>
        <taxon>Eubacteriales</taxon>
        <taxon>Heliobacteriaceae</taxon>
        <taxon>Heliorestis</taxon>
    </lineage>
</organism>
<dbReference type="InterPro" id="IPR030868">
    <property type="entry name" value="MqnA"/>
</dbReference>
<name>A0A6I0F0W0_9FIRM</name>
<dbReference type="PANTHER" id="PTHR37690:SF1">
    <property type="entry name" value="CHORISMATE DEHYDRATASE"/>
    <property type="match status" value="1"/>
</dbReference>
<dbReference type="SUPFAM" id="SSF53850">
    <property type="entry name" value="Periplasmic binding protein-like II"/>
    <property type="match status" value="1"/>
</dbReference>
<dbReference type="HAMAP" id="MF_00995">
    <property type="entry name" value="MqnA"/>
    <property type="match status" value="1"/>
</dbReference>
<keyword evidence="2 4" id="KW-0474">Menaquinone biosynthesis</keyword>
<dbReference type="EMBL" id="WBXO01000001">
    <property type="protein sequence ID" value="KAB2954606.1"/>
    <property type="molecule type" value="Genomic_DNA"/>
</dbReference>
<evidence type="ECO:0000313" key="5">
    <source>
        <dbReference type="EMBL" id="KAB2954606.1"/>
    </source>
</evidence>
<dbReference type="UniPathway" id="UPA00079"/>
<evidence type="ECO:0000313" key="6">
    <source>
        <dbReference type="Proteomes" id="UP000468766"/>
    </source>
</evidence>
<dbReference type="Gene3D" id="3.40.190.10">
    <property type="entry name" value="Periplasmic binding protein-like II"/>
    <property type="match status" value="2"/>
</dbReference>
<evidence type="ECO:0000256" key="3">
    <source>
        <dbReference type="ARBA" id="ARBA00023239"/>
    </source>
</evidence>
<dbReference type="AlphaFoldDB" id="A0A6I0F0W0"/>
<keyword evidence="6" id="KW-1185">Reference proteome</keyword>
<comment type="function">
    <text evidence="4">Catalyzes the dehydration of chorismate into 3-[(1-carboxyvinyl)oxy]benzoate, a step in the biosynthesis of menaquinone (MK, vitamin K2).</text>
</comment>
<dbReference type="EC" id="4.2.1.151" evidence="4"/>
<protein>
    <recommendedName>
        <fullName evidence="4">Chorismate dehydratase</fullName>
        <ecNumber evidence="4">4.2.1.151</ecNumber>
    </recommendedName>
    <alternativeName>
        <fullName evidence="4">Menaquinone biosynthetic enzyme MqnA</fullName>
    </alternativeName>
</protein>
<dbReference type="OrthoDB" id="9810112at2"/>
<dbReference type="Proteomes" id="UP000468766">
    <property type="component" value="Unassembled WGS sequence"/>
</dbReference>
<keyword evidence="3 4" id="KW-0456">Lyase</keyword>
<gene>
    <name evidence="4" type="primary">mqnA</name>
    <name evidence="5" type="ORF">F9B85_02725</name>
</gene>
<comment type="similarity">
    <text evidence="4">Belongs to the MqnA/MqnD family. MqnA subfamily.</text>
</comment>
<dbReference type="Pfam" id="PF02621">
    <property type="entry name" value="VitK2_biosynth"/>
    <property type="match status" value="1"/>
</dbReference>
<accession>A0A6I0F0W0</accession>
<comment type="pathway">
    <text evidence="1 4">Quinol/quinone metabolism; menaquinone biosynthesis.</text>
</comment>
<reference evidence="5 6" key="1">
    <citation type="submission" date="2019-10" db="EMBL/GenBank/DDBJ databases">
        <title>Whole-genome sequence of the extremophile Heliorestis acidaminivorans DSM 24790.</title>
        <authorList>
            <person name="Kyndt J.A."/>
            <person name="Meyer T.E."/>
        </authorList>
    </citation>
    <scope>NUCLEOTIDE SEQUENCE [LARGE SCALE GENOMIC DNA]</scope>
    <source>
        <strain evidence="5 6">DSM 24790</strain>
    </source>
</reference>
<evidence type="ECO:0000256" key="1">
    <source>
        <dbReference type="ARBA" id="ARBA00004863"/>
    </source>
</evidence>
<dbReference type="GO" id="GO:0016836">
    <property type="term" value="F:hydro-lyase activity"/>
    <property type="evidence" value="ECO:0007669"/>
    <property type="project" value="UniProtKB-UniRule"/>
</dbReference>
<dbReference type="PANTHER" id="PTHR37690">
    <property type="entry name" value="CHORISMATE DEHYDRATASE"/>
    <property type="match status" value="1"/>
</dbReference>
<dbReference type="InterPro" id="IPR003773">
    <property type="entry name" value="Menaquinone_biosynth"/>
</dbReference>
<sequence length="274" mass="30951">MLRLGQVDYLNVLPIYHAFSSGAVPLEAELVAGVPSVLNQKFLTGELDITPISSIAYARQPESAWVLPDISISADGAVESILLFLRCPVEELAGKRIAVTTSSATSVILLRILMNCYYGISCSYHPARPDLKEMLEQYEGALLIGDDALIAREQSSIPYLDLGALWKEMTGLPMVYALWVIRREYVAWNQREISRVVEAFRESRRWGLTNRDEVIRTAIRRYPLPEAVLKNYFETIRYDLDDSYRQAVEVFFDYALQVGALPAPARLKVWGVDE</sequence>
<dbReference type="GO" id="GO:0009234">
    <property type="term" value="P:menaquinone biosynthetic process"/>
    <property type="evidence" value="ECO:0007669"/>
    <property type="project" value="UniProtKB-UniRule"/>
</dbReference>
<evidence type="ECO:0000256" key="4">
    <source>
        <dbReference type="HAMAP-Rule" id="MF_00995"/>
    </source>
</evidence>
<evidence type="ECO:0000256" key="2">
    <source>
        <dbReference type="ARBA" id="ARBA00022428"/>
    </source>
</evidence>
<dbReference type="RefSeq" id="WP_151618208.1">
    <property type="nucleotide sequence ID" value="NZ_WBXO01000001.1"/>
</dbReference>
<comment type="catalytic activity">
    <reaction evidence="4">
        <text>chorismate = 3-[(1-carboxyvinyl)-oxy]benzoate + H2O</text>
        <dbReference type="Rhea" id="RHEA:40051"/>
        <dbReference type="ChEBI" id="CHEBI:15377"/>
        <dbReference type="ChEBI" id="CHEBI:29748"/>
        <dbReference type="ChEBI" id="CHEBI:76981"/>
        <dbReference type="EC" id="4.2.1.151"/>
    </reaction>
</comment>
<dbReference type="CDD" id="cd13634">
    <property type="entry name" value="PBP2_Sco4506"/>
    <property type="match status" value="1"/>
</dbReference>